<sequence>MGAPYRALVSETLGAAVTRGIGFFGPSFFDFAVRLWCGSDPALAAAAIMSDQMLLEGELLLLGGAGLLRVWGCMAQDLATSTRCCACCKYAREVAEWWSNLLLVIAGVILLLVAISTLLGAQDVGFNLLLELAALTIVLVIVMSGLGWQGGEHEQQRSDPLLGSSEQSRRHWRWLDALRSSAMRTVRVFQDRPASPDLRPSAPPEPNFAPLTGQALRDPERLD</sequence>
<dbReference type="AlphaFoldDB" id="A0A1Q9C605"/>
<feature type="region of interest" description="Disordered" evidence="1">
    <location>
        <begin position="191"/>
        <end position="223"/>
    </location>
</feature>
<evidence type="ECO:0000313" key="4">
    <source>
        <dbReference type="Proteomes" id="UP000186817"/>
    </source>
</evidence>
<evidence type="ECO:0000256" key="2">
    <source>
        <dbReference type="SAM" id="Phobius"/>
    </source>
</evidence>
<feature type="transmembrane region" description="Helical" evidence="2">
    <location>
        <begin position="101"/>
        <end position="122"/>
    </location>
</feature>
<dbReference type="OrthoDB" id="435745at2759"/>
<protein>
    <submittedName>
        <fullName evidence="3">Uncharacterized protein</fullName>
    </submittedName>
</protein>
<keyword evidence="4" id="KW-1185">Reference proteome</keyword>
<comment type="caution">
    <text evidence="3">The sequence shown here is derived from an EMBL/GenBank/DDBJ whole genome shotgun (WGS) entry which is preliminary data.</text>
</comment>
<reference evidence="3 4" key="1">
    <citation type="submission" date="2016-02" db="EMBL/GenBank/DDBJ databases">
        <title>Genome analysis of coral dinoflagellate symbionts highlights evolutionary adaptations to a symbiotic lifestyle.</title>
        <authorList>
            <person name="Aranda M."/>
            <person name="Li Y."/>
            <person name="Liew Y.J."/>
            <person name="Baumgarten S."/>
            <person name="Simakov O."/>
            <person name="Wilson M."/>
            <person name="Piel J."/>
            <person name="Ashoor H."/>
            <person name="Bougouffa S."/>
            <person name="Bajic V.B."/>
            <person name="Ryu T."/>
            <person name="Ravasi T."/>
            <person name="Bayer T."/>
            <person name="Micklem G."/>
            <person name="Kim H."/>
            <person name="Bhak J."/>
            <person name="Lajeunesse T.C."/>
            <person name="Voolstra C.R."/>
        </authorList>
    </citation>
    <scope>NUCLEOTIDE SEQUENCE [LARGE SCALE GENOMIC DNA]</scope>
    <source>
        <strain evidence="3 4">CCMP2467</strain>
    </source>
</reference>
<organism evidence="3 4">
    <name type="scientific">Symbiodinium microadriaticum</name>
    <name type="common">Dinoflagellate</name>
    <name type="synonym">Zooxanthella microadriatica</name>
    <dbReference type="NCBI Taxonomy" id="2951"/>
    <lineage>
        <taxon>Eukaryota</taxon>
        <taxon>Sar</taxon>
        <taxon>Alveolata</taxon>
        <taxon>Dinophyceae</taxon>
        <taxon>Suessiales</taxon>
        <taxon>Symbiodiniaceae</taxon>
        <taxon>Symbiodinium</taxon>
    </lineage>
</organism>
<proteinExistence type="predicted"/>
<name>A0A1Q9C605_SYMMI</name>
<evidence type="ECO:0000256" key="1">
    <source>
        <dbReference type="SAM" id="MobiDB-lite"/>
    </source>
</evidence>
<dbReference type="EMBL" id="LSRX01001622">
    <property type="protein sequence ID" value="OLP78359.1"/>
    <property type="molecule type" value="Genomic_DNA"/>
</dbReference>
<accession>A0A1Q9C605</accession>
<evidence type="ECO:0000313" key="3">
    <source>
        <dbReference type="EMBL" id="OLP78359.1"/>
    </source>
</evidence>
<dbReference type="Proteomes" id="UP000186817">
    <property type="component" value="Unassembled WGS sequence"/>
</dbReference>
<keyword evidence="2" id="KW-1133">Transmembrane helix</keyword>
<gene>
    <name evidence="3" type="ORF">AK812_SmicGene41474</name>
</gene>
<keyword evidence="2" id="KW-0812">Transmembrane</keyword>
<keyword evidence="2" id="KW-0472">Membrane</keyword>
<feature type="transmembrane region" description="Helical" evidence="2">
    <location>
        <begin position="128"/>
        <end position="148"/>
    </location>
</feature>